<accession>A0ABX0VHR3</accession>
<keyword evidence="2" id="KW-0540">Nuclease</keyword>
<dbReference type="PANTHER" id="PTHR33877">
    <property type="entry name" value="SLL1193 PROTEIN"/>
    <property type="match status" value="1"/>
</dbReference>
<dbReference type="Gene3D" id="1.10.30.50">
    <property type="match status" value="2"/>
</dbReference>
<keyword evidence="2" id="KW-0378">Hydrolase</keyword>
<keyword evidence="2" id="KW-0255">Endonuclease</keyword>
<dbReference type="EMBL" id="SOYS01000001">
    <property type="protein sequence ID" value="NIY46521.1"/>
    <property type="molecule type" value="Genomic_DNA"/>
</dbReference>
<dbReference type="SMART" id="SM00507">
    <property type="entry name" value="HNHc"/>
    <property type="match status" value="2"/>
</dbReference>
<gene>
    <name evidence="2" type="ORF">E2L00_03030</name>
</gene>
<dbReference type="PANTHER" id="PTHR33877:SF2">
    <property type="entry name" value="OS07G0170200 PROTEIN"/>
    <property type="match status" value="1"/>
</dbReference>
<dbReference type="GO" id="GO:0004519">
    <property type="term" value="F:endonuclease activity"/>
    <property type="evidence" value="ECO:0007669"/>
    <property type="project" value="UniProtKB-KW"/>
</dbReference>
<protein>
    <submittedName>
        <fullName evidence="2">HNH endonuclease</fullName>
    </submittedName>
</protein>
<sequence length="548" mass="62330">MRLLLNYLFKINEFNEDKNPKKGFSVDERKGLLEKLAFFYEKTGEAPACPYCNKHINYEHAAVDHIIPFKTYARYLFLKNINMDIDTLLDNGIYNPENFCLCCNSCNASKGNKLDTVRINQAIDNFEAAGADPVMFRKSLKIVEDILNTLPAYQAIYCIRGFYWDPQNIAVTPESLGGILKRDKIWTSFFIGEKEVNLNDAVIWLSEKISVNQATSPPSALNGYHKIDDKEATVEFESILRFTKYLVNESKNKLTSITLDSAILSHQKYLGPVQFDSLSLASVLKTVERILMNMPKEQKIMNQEQVVLDADAGTMPPENASLPLVNLAEEGGDKDEDAADEEYMYDYDLRGRKNKDIADVTPEKPLTLKKESGDAPYLKGKNLRKFISSKQVFKRDKFLLVHCCLYCLGFYPASSFQIDHIDAELKDEGYHLSQNLLAVCQGCNNNKSKKILTMDFLDGRIRYRQASERKTGLENLIIPSFTHSSAPLEIAKGMQAYVLREHIKNQADEADTAGVIEKIGVLSKSLSEFWLPEDFNKNFNRFKLNLKN</sequence>
<keyword evidence="3" id="KW-1185">Reference proteome</keyword>
<proteinExistence type="predicted"/>
<dbReference type="Pfam" id="PF01844">
    <property type="entry name" value="HNH"/>
    <property type="match status" value="1"/>
</dbReference>
<dbReference type="Proteomes" id="UP000697927">
    <property type="component" value="Unassembled WGS sequence"/>
</dbReference>
<evidence type="ECO:0000313" key="2">
    <source>
        <dbReference type="EMBL" id="NIY46521.1"/>
    </source>
</evidence>
<dbReference type="RefSeq" id="WP_167606772.1">
    <property type="nucleotide sequence ID" value="NZ_SOYS01000001.1"/>
</dbReference>
<dbReference type="CDD" id="cd00085">
    <property type="entry name" value="HNHc"/>
    <property type="match status" value="2"/>
</dbReference>
<reference evidence="2 3" key="1">
    <citation type="journal article" date="2020" name="Microorganisms">
        <title>Polyphasic Characterisation of Cedecea colo sp. nov., a New Enteric Bacterium Isolated from the Koala Hindgut.</title>
        <authorList>
            <person name="Boath J.M."/>
            <person name="Dakhal S."/>
            <person name="Van T.T.H."/>
            <person name="Moore R.J."/>
            <person name="Dekiwadia C."/>
            <person name="Macreadie I.G."/>
        </authorList>
    </citation>
    <scope>NUCLEOTIDE SEQUENCE [LARGE SCALE GENOMIC DNA]</scope>
    <source>
        <strain evidence="2 3">ZA</strain>
    </source>
</reference>
<comment type="caution">
    <text evidence="2">The sequence shown here is derived from an EMBL/GenBank/DDBJ whole genome shotgun (WGS) entry which is preliminary data.</text>
</comment>
<dbReference type="InterPro" id="IPR052892">
    <property type="entry name" value="NA-targeting_endonuclease"/>
</dbReference>
<evidence type="ECO:0000313" key="3">
    <source>
        <dbReference type="Proteomes" id="UP000697927"/>
    </source>
</evidence>
<dbReference type="InterPro" id="IPR003615">
    <property type="entry name" value="HNH_nuc"/>
</dbReference>
<dbReference type="InterPro" id="IPR002711">
    <property type="entry name" value="HNH"/>
</dbReference>
<evidence type="ECO:0000259" key="1">
    <source>
        <dbReference type="SMART" id="SM00507"/>
    </source>
</evidence>
<name>A0ABX0VHR3_9ENTR</name>
<organism evidence="2 3">
    <name type="scientific">Cedecea colo</name>
    <dbReference type="NCBI Taxonomy" id="2552946"/>
    <lineage>
        <taxon>Bacteria</taxon>
        <taxon>Pseudomonadati</taxon>
        <taxon>Pseudomonadota</taxon>
        <taxon>Gammaproteobacteria</taxon>
        <taxon>Enterobacterales</taxon>
        <taxon>Enterobacteriaceae</taxon>
        <taxon>Cedecea</taxon>
    </lineage>
</organism>
<feature type="domain" description="HNH nuclease" evidence="1">
    <location>
        <begin position="388"/>
        <end position="445"/>
    </location>
</feature>
<feature type="domain" description="HNH nuclease" evidence="1">
    <location>
        <begin position="38"/>
        <end position="108"/>
    </location>
</feature>